<organism evidence="3">
    <name type="scientific">Blastobotrys adeninivorans</name>
    <name type="common">Yeast</name>
    <name type="synonym">Arxula adeninivorans</name>
    <dbReference type="NCBI Taxonomy" id="409370"/>
    <lineage>
        <taxon>Eukaryota</taxon>
        <taxon>Fungi</taxon>
        <taxon>Dikarya</taxon>
        <taxon>Ascomycota</taxon>
        <taxon>Saccharomycotina</taxon>
        <taxon>Dipodascomycetes</taxon>
        <taxon>Dipodascales</taxon>
        <taxon>Trichomonascaceae</taxon>
        <taxon>Blastobotrys</taxon>
    </lineage>
</organism>
<feature type="compositionally biased region" description="Polar residues" evidence="1">
    <location>
        <begin position="357"/>
        <end position="366"/>
    </location>
</feature>
<evidence type="ECO:0000313" key="3">
    <source>
        <dbReference type="EMBL" id="CDP33359.1"/>
    </source>
</evidence>
<proteinExistence type="predicted"/>
<name>A0A060SXV6_BLAAD</name>
<dbReference type="PROSITE" id="PS51257">
    <property type="entry name" value="PROKAR_LIPOPROTEIN"/>
    <property type="match status" value="1"/>
</dbReference>
<reference evidence="3" key="1">
    <citation type="submission" date="2014-02" db="EMBL/GenBank/DDBJ databases">
        <authorList>
            <person name="Genoscope - CEA"/>
        </authorList>
    </citation>
    <scope>NUCLEOTIDE SEQUENCE</scope>
    <source>
        <strain evidence="3">LS3</strain>
    </source>
</reference>
<evidence type="ECO:0000256" key="1">
    <source>
        <dbReference type="SAM" id="MobiDB-lite"/>
    </source>
</evidence>
<feature type="chain" id="PRO_5001591658" evidence="2">
    <location>
        <begin position="27"/>
        <end position="545"/>
    </location>
</feature>
<evidence type="ECO:0000256" key="2">
    <source>
        <dbReference type="SAM" id="SignalP"/>
    </source>
</evidence>
<reference evidence="3" key="2">
    <citation type="submission" date="2014-06" db="EMBL/GenBank/DDBJ databases">
        <title>The complete genome of Blastobotrys (Arxula) adeninivorans LS3 - a yeast of biotechnological interest.</title>
        <authorList>
            <person name="Kunze G."/>
            <person name="Gaillardin C."/>
            <person name="Czernicka M."/>
            <person name="Durrens P."/>
            <person name="Martin T."/>
            <person name="Boer E."/>
            <person name="Gabaldon T."/>
            <person name="Cruz J."/>
            <person name="Talla E."/>
            <person name="Marck C."/>
            <person name="Goffeau A."/>
            <person name="Barbe V."/>
            <person name="Baret P."/>
            <person name="Baronian K."/>
            <person name="Beier S."/>
            <person name="Bleykasten C."/>
            <person name="Bode R."/>
            <person name="Casaregola S."/>
            <person name="Despons L."/>
            <person name="Fairhead C."/>
            <person name="Giersberg M."/>
            <person name="Gierski P."/>
            <person name="Hahnel U."/>
            <person name="Hartmann A."/>
            <person name="Jankowska D."/>
            <person name="Jubin C."/>
            <person name="Jung P."/>
            <person name="Lafontaine I."/>
            <person name="Leh-Louis V."/>
            <person name="Lemaire M."/>
            <person name="Marcet-Houben M."/>
            <person name="Mascher M."/>
            <person name="Morel G."/>
            <person name="Richard G.-F."/>
            <person name="Riechen J."/>
            <person name="Sacerdot C."/>
            <person name="Sarkar A."/>
            <person name="Savel G."/>
            <person name="Schacherer J."/>
            <person name="Sherman D."/>
            <person name="Straub M.-L."/>
            <person name="Stein N."/>
            <person name="Thierry A."/>
            <person name="Trautwein-Schult A."/>
            <person name="Westhof E."/>
            <person name="Worch S."/>
            <person name="Dujon B."/>
            <person name="Souciet J.-L."/>
            <person name="Wincker P."/>
            <person name="Scholz U."/>
            <person name="Neuveglise N."/>
        </authorList>
    </citation>
    <scope>NUCLEOTIDE SEQUENCE</scope>
    <source>
        <strain evidence="3">LS3</strain>
    </source>
</reference>
<keyword evidence="2" id="KW-0732">Signal</keyword>
<feature type="compositionally biased region" description="Polar residues" evidence="1">
    <location>
        <begin position="188"/>
        <end position="200"/>
    </location>
</feature>
<gene>
    <name evidence="3" type="ORF">GNLVRS02_ARAD1A07656g</name>
</gene>
<feature type="signal peptide" evidence="2">
    <location>
        <begin position="1"/>
        <end position="26"/>
    </location>
</feature>
<sequence>MHLYYVKLTPALIAIAMTCSCNNCSCSNCSCPNDSCDCGCSKSNCSAPTAPLKIAKTTMRPKSKAARRTSLKRSIDYDRDVYYGLVDNPNGIDSNPSSTTSKLSKRWSATNLADVVIGGSNIPNVYGEPKTAPIAPTSSPLPAPIQRPRTVPVSSNYKLSLLRSRTLLAANLDPQESEEPTEDVAMSSMENTSLSSPENDSSGEKPFAIRNSFFKPQQDSPFSAPLYSSFAFDSLMADRQQQPMQINSLPASLDSGSSSSPQSFSMIPFHTNSSPTISEFSSDGRRGKILVIGSAESSPFDNLPRNSDGEFSFSAWEEKLDEKLGKAGEFEVNLKSPSTLSSGTPQNQISSVQLTPLQPISPNTPKGQGIVTPTGVEKPSRPLESYGENSAPTSLPGHQFVYMHPKTPIAYESSDSSDNEAVSYLSQRWEYGIKNLWKDKLNASPHHTQHAFDELKFPNCPTAGDSTATFATARDYPPTMRRTIASRFINTIRRKAKSPVVEVPAIASEPTPTTDVDLKKRLIKRFKSKYRLKRSAMDSTSSFKE</sequence>
<protein>
    <submittedName>
        <fullName evidence="3">ARAD1A07656p</fullName>
    </submittedName>
</protein>
<dbReference type="AlphaFoldDB" id="A0A060SXV6"/>
<feature type="region of interest" description="Disordered" evidence="1">
    <location>
        <begin position="170"/>
        <end position="207"/>
    </location>
</feature>
<dbReference type="EMBL" id="HG937691">
    <property type="protein sequence ID" value="CDP33359.1"/>
    <property type="molecule type" value="Genomic_DNA"/>
</dbReference>
<feature type="region of interest" description="Disordered" evidence="1">
    <location>
        <begin position="357"/>
        <end position="392"/>
    </location>
</feature>
<accession>A0A060SXV6</accession>